<evidence type="ECO:0000313" key="2">
    <source>
        <dbReference type="Proteomes" id="UP000462212"/>
    </source>
</evidence>
<comment type="caution">
    <text evidence="1">The sequence shown here is derived from an EMBL/GenBank/DDBJ whole genome shotgun (WGS) entry which is preliminary data.</text>
</comment>
<evidence type="ECO:0000313" key="1">
    <source>
        <dbReference type="EMBL" id="TVY31937.1"/>
    </source>
</evidence>
<accession>A0A8H8U2W9</accession>
<proteinExistence type="predicted"/>
<keyword evidence="2" id="KW-1185">Reference proteome</keyword>
<reference evidence="1 2" key="1">
    <citation type="submission" date="2018-05" db="EMBL/GenBank/DDBJ databases">
        <title>Genome sequencing and assembly of the regulated plant pathogen Lachnellula willkommii and related sister species for the development of diagnostic species identification markers.</title>
        <authorList>
            <person name="Giroux E."/>
            <person name="Bilodeau G."/>
        </authorList>
    </citation>
    <scope>NUCLEOTIDE SEQUENCE [LARGE SCALE GENOMIC DNA]</scope>
    <source>
        <strain evidence="1 2">CBS 197.66</strain>
    </source>
</reference>
<organism evidence="1 2">
    <name type="scientific">Lachnellula subtilissima</name>
    <dbReference type="NCBI Taxonomy" id="602034"/>
    <lineage>
        <taxon>Eukaryota</taxon>
        <taxon>Fungi</taxon>
        <taxon>Dikarya</taxon>
        <taxon>Ascomycota</taxon>
        <taxon>Pezizomycotina</taxon>
        <taxon>Leotiomycetes</taxon>
        <taxon>Helotiales</taxon>
        <taxon>Lachnaceae</taxon>
        <taxon>Lachnellula</taxon>
    </lineage>
</organism>
<dbReference type="OrthoDB" id="3573199at2759"/>
<name>A0A8H8U2W9_9HELO</name>
<gene>
    <name evidence="1" type="ORF">LSUB1_G008947</name>
</gene>
<feature type="non-terminal residue" evidence="1">
    <location>
        <position position="61"/>
    </location>
</feature>
<sequence>RYFMRRIQFYTLNPFLEKEDSKSIFKALAYTKPRRSKLVLNLKLSATKFATIFTTKYNLFR</sequence>
<dbReference type="AlphaFoldDB" id="A0A8H8U2W9"/>
<dbReference type="Proteomes" id="UP000462212">
    <property type="component" value="Unassembled WGS sequence"/>
</dbReference>
<protein>
    <submittedName>
        <fullName evidence="1">Uncharacterized protein</fullName>
    </submittedName>
</protein>
<dbReference type="EMBL" id="QGMJ01001219">
    <property type="protein sequence ID" value="TVY31937.1"/>
    <property type="molecule type" value="Genomic_DNA"/>
</dbReference>